<dbReference type="PANTHER" id="PTHR43280">
    <property type="entry name" value="ARAC-FAMILY TRANSCRIPTIONAL REGULATOR"/>
    <property type="match status" value="1"/>
</dbReference>
<dbReference type="InterPro" id="IPR009057">
    <property type="entry name" value="Homeodomain-like_sf"/>
</dbReference>
<evidence type="ECO:0000256" key="3">
    <source>
        <dbReference type="ARBA" id="ARBA00023163"/>
    </source>
</evidence>
<dbReference type="GO" id="GO:0043565">
    <property type="term" value="F:sequence-specific DNA binding"/>
    <property type="evidence" value="ECO:0007669"/>
    <property type="project" value="InterPro"/>
</dbReference>
<keyword evidence="3" id="KW-0804">Transcription</keyword>
<dbReference type="Pfam" id="PF12833">
    <property type="entry name" value="HTH_18"/>
    <property type="match status" value="1"/>
</dbReference>
<comment type="caution">
    <text evidence="5">The sequence shown here is derived from an EMBL/GenBank/DDBJ whole genome shotgun (WGS) entry which is preliminary data.</text>
</comment>
<evidence type="ECO:0000256" key="2">
    <source>
        <dbReference type="ARBA" id="ARBA00023125"/>
    </source>
</evidence>
<reference evidence="5 6" key="1">
    <citation type="submission" date="2018-06" db="EMBL/GenBank/DDBJ databases">
        <title>Mucibacter soli gen. nov., sp. nov., a new member of the family Chitinophagaceae producing mucin.</title>
        <authorList>
            <person name="Kim M.-K."/>
            <person name="Park S."/>
            <person name="Kim T.-S."/>
            <person name="Joung Y."/>
            <person name="Han J.-H."/>
            <person name="Kim S.B."/>
        </authorList>
    </citation>
    <scope>NUCLEOTIDE SEQUENCE [LARGE SCALE GENOMIC DNA]</scope>
    <source>
        <strain evidence="5 6">R1-15</strain>
    </source>
</reference>
<dbReference type="SUPFAM" id="SSF46689">
    <property type="entry name" value="Homeodomain-like"/>
    <property type="match status" value="1"/>
</dbReference>
<dbReference type="Proteomes" id="UP000248745">
    <property type="component" value="Unassembled WGS sequence"/>
</dbReference>
<organism evidence="5 6">
    <name type="scientific">Taibaiella soli</name>
    <dbReference type="NCBI Taxonomy" id="1649169"/>
    <lineage>
        <taxon>Bacteria</taxon>
        <taxon>Pseudomonadati</taxon>
        <taxon>Bacteroidota</taxon>
        <taxon>Chitinophagia</taxon>
        <taxon>Chitinophagales</taxon>
        <taxon>Chitinophagaceae</taxon>
        <taxon>Taibaiella</taxon>
    </lineage>
</organism>
<dbReference type="PANTHER" id="PTHR43280:SF32">
    <property type="entry name" value="TRANSCRIPTIONAL REGULATORY PROTEIN"/>
    <property type="match status" value="1"/>
</dbReference>
<dbReference type="RefSeq" id="WP_111000712.1">
    <property type="nucleotide sequence ID" value="NZ_QKTW01000027.1"/>
</dbReference>
<dbReference type="GO" id="GO:0003700">
    <property type="term" value="F:DNA-binding transcription factor activity"/>
    <property type="evidence" value="ECO:0007669"/>
    <property type="project" value="InterPro"/>
</dbReference>
<dbReference type="EMBL" id="QKTW01000027">
    <property type="protein sequence ID" value="PZF70978.1"/>
    <property type="molecule type" value="Genomic_DNA"/>
</dbReference>
<evidence type="ECO:0000256" key="1">
    <source>
        <dbReference type="ARBA" id="ARBA00023015"/>
    </source>
</evidence>
<dbReference type="PRINTS" id="PR00032">
    <property type="entry name" value="HTHARAC"/>
</dbReference>
<sequence length="297" mass="34275">MQYTDIKSISALHEFFHYEKPVHPLITIVDLAKVDRSHRTNGASYRLDMYSIACKRIEGQMKYGRTSYDFSEGTLMFTAPDQVLTPDAENKVTGWGIYIHPDFLNASTRGRKLTEYSFFGYDANEALHISDAENKTLEDCLKNIQQEISTNLDNHSYNLILTNLELMLSYCARFYDRQFLTRVKVSNDIVERFERLLSDYFAQDSLIETGLPDVSYFASRLNVSANYLSDLLTKYTGKPTLEHIHLKLIDKAKSLLWSTDKSIREIAYELGFEHASHFTKLFKNKTGVAPKLFRTPQ</sequence>
<keyword evidence="6" id="KW-1185">Reference proteome</keyword>
<dbReference type="OrthoDB" id="9816214at2"/>
<gene>
    <name evidence="5" type="ORF">DN068_19930</name>
</gene>
<keyword evidence="1" id="KW-0805">Transcription regulation</keyword>
<dbReference type="InterPro" id="IPR020449">
    <property type="entry name" value="Tscrpt_reg_AraC-type_HTH"/>
</dbReference>
<proteinExistence type="predicted"/>
<keyword evidence="2" id="KW-0238">DNA-binding</keyword>
<feature type="domain" description="HTH araC/xylS-type" evidence="4">
    <location>
        <begin position="191"/>
        <end position="296"/>
    </location>
</feature>
<dbReference type="Gene3D" id="1.10.10.60">
    <property type="entry name" value="Homeodomain-like"/>
    <property type="match status" value="1"/>
</dbReference>
<evidence type="ECO:0000259" key="4">
    <source>
        <dbReference type="PROSITE" id="PS01124"/>
    </source>
</evidence>
<name>A0A2W2ATE7_9BACT</name>
<protein>
    <submittedName>
        <fullName evidence="5">AraC family transcriptional regulator</fullName>
    </submittedName>
</protein>
<accession>A0A2W2ATE7</accession>
<evidence type="ECO:0000313" key="6">
    <source>
        <dbReference type="Proteomes" id="UP000248745"/>
    </source>
</evidence>
<dbReference type="InterPro" id="IPR018060">
    <property type="entry name" value="HTH_AraC"/>
</dbReference>
<dbReference type="PROSITE" id="PS01124">
    <property type="entry name" value="HTH_ARAC_FAMILY_2"/>
    <property type="match status" value="1"/>
</dbReference>
<dbReference type="AlphaFoldDB" id="A0A2W2ATE7"/>
<evidence type="ECO:0000313" key="5">
    <source>
        <dbReference type="EMBL" id="PZF70978.1"/>
    </source>
</evidence>
<dbReference type="SMART" id="SM00342">
    <property type="entry name" value="HTH_ARAC"/>
    <property type="match status" value="1"/>
</dbReference>